<dbReference type="GO" id="GO:0005739">
    <property type="term" value="C:mitochondrion"/>
    <property type="evidence" value="ECO:0007669"/>
    <property type="project" value="TreeGrafter"/>
</dbReference>
<feature type="region of interest" description="Disordered" evidence="1">
    <location>
        <begin position="105"/>
        <end position="138"/>
    </location>
</feature>
<dbReference type="STRING" id="121845.A0A3Q0J5D4"/>
<dbReference type="AlphaFoldDB" id="A0A3Q0J5D4"/>
<evidence type="ECO:0000256" key="1">
    <source>
        <dbReference type="SAM" id="MobiDB-lite"/>
    </source>
</evidence>
<dbReference type="GeneID" id="103515435"/>
<organism evidence="2 3">
    <name type="scientific">Diaphorina citri</name>
    <name type="common">Asian citrus psyllid</name>
    <dbReference type="NCBI Taxonomy" id="121845"/>
    <lineage>
        <taxon>Eukaryota</taxon>
        <taxon>Metazoa</taxon>
        <taxon>Ecdysozoa</taxon>
        <taxon>Arthropoda</taxon>
        <taxon>Hexapoda</taxon>
        <taxon>Insecta</taxon>
        <taxon>Pterygota</taxon>
        <taxon>Neoptera</taxon>
        <taxon>Paraneoptera</taxon>
        <taxon>Hemiptera</taxon>
        <taxon>Sternorrhyncha</taxon>
        <taxon>Psylloidea</taxon>
        <taxon>Psyllidae</taxon>
        <taxon>Diaphorininae</taxon>
        <taxon>Diaphorina</taxon>
    </lineage>
</organism>
<dbReference type="GO" id="GO:1990904">
    <property type="term" value="C:ribonucleoprotein complex"/>
    <property type="evidence" value="ECO:0007669"/>
    <property type="project" value="TreeGrafter"/>
</dbReference>
<accession>A0A3Q0J5D4</accession>
<dbReference type="PANTHER" id="PTHR13284:SF4">
    <property type="entry name" value="C2H2-TYPE DOMAIN-CONTAINING PROTEIN"/>
    <property type="match status" value="1"/>
</dbReference>
<protein>
    <submittedName>
        <fullName evidence="3">Uncharacterized protein LOC103515435</fullName>
    </submittedName>
</protein>
<feature type="region of interest" description="Disordered" evidence="1">
    <location>
        <begin position="1"/>
        <end position="55"/>
    </location>
</feature>
<evidence type="ECO:0000313" key="2">
    <source>
        <dbReference type="Proteomes" id="UP000079169"/>
    </source>
</evidence>
<feature type="compositionally biased region" description="Polar residues" evidence="1">
    <location>
        <begin position="121"/>
        <end position="135"/>
    </location>
</feature>
<dbReference type="GO" id="GO:0035368">
    <property type="term" value="F:selenocysteine insertion sequence binding"/>
    <property type="evidence" value="ECO:0007669"/>
    <property type="project" value="InterPro"/>
</dbReference>
<reference evidence="3" key="1">
    <citation type="submission" date="2025-08" db="UniProtKB">
        <authorList>
            <consortium name="RefSeq"/>
        </authorList>
    </citation>
    <scope>IDENTIFICATION</scope>
</reference>
<dbReference type="PaxDb" id="121845-A0A3Q0J5D4"/>
<dbReference type="KEGG" id="dci:103515435"/>
<feature type="compositionally biased region" description="Basic and acidic residues" evidence="1">
    <location>
        <begin position="18"/>
        <end position="32"/>
    </location>
</feature>
<evidence type="ECO:0000313" key="3">
    <source>
        <dbReference type="RefSeq" id="XP_026683707.1"/>
    </source>
</evidence>
<dbReference type="RefSeq" id="XP_026683707.1">
    <property type="nucleotide sequence ID" value="XM_026827906.1"/>
</dbReference>
<feature type="compositionally biased region" description="Basic residues" evidence="1">
    <location>
        <begin position="105"/>
        <end position="120"/>
    </location>
</feature>
<sequence>MSDIDRSAKEQMTQMEDNVNRETRLSEAKDCAPNKMNNSKNNSDENATCDTKSNANTHLRNNQLMRHNCEAQTKKKLSSINANRNRRSNRPSYCINLLQTIQIQQKKKATRSKQISRSHKTPTSGSYQNQGNPLDSSKPIIMNRGKHYMRNQVIAKNKKKTTRLKKIIKKYRRDKTSETFTKEIINNNILIKEFLDVLNVQLNTNFDVNGNFQKQILLFNFFTQKKNRNKIWDRMRACIQDMKDRLRRDKTNAENNKVIEIGETIENQDNTEVLLVQKDDYEEHFVSSNSRDGKFANPELRDESKANAIISSAIENTANKKSNATAEPRNIAKTDETIENPGQITKPDPMINSRKLKRMEKKKQKKSVMNLDGTIVANKTRLDENVDKAEGRLDLNDIVERVVSKEDIEQLSSIKQQIHSRSFRPYCNQMPSPKLRQCSIQFLKQLVAFQERTYKSDPLKGQNKKRYIIFSGYG</sequence>
<gene>
    <name evidence="3" type="primary">LOC103515435</name>
</gene>
<feature type="region of interest" description="Disordered" evidence="1">
    <location>
        <begin position="318"/>
        <end position="350"/>
    </location>
</feature>
<dbReference type="PANTHER" id="PTHR13284">
    <property type="entry name" value="GH01354P"/>
    <property type="match status" value="1"/>
</dbReference>
<dbReference type="GO" id="GO:0003730">
    <property type="term" value="F:mRNA 3'-UTR binding"/>
    <property type="evidence" value="ECO:0007669"/>
    <property type="project" value="TreeGrafter"/>
</dbReference>
<feature type="region of interest" description="Disordered" evidence="1">
    <location>
        <begin position="71"/>
        <end position="93"/>
    </location>
</feature>
<dbReference type="GO" id="GO:0043021">
    <property type="term" value="F:ribonucleoprotein complex binding"/>
    <property type="evidence" value="ECO:0007669"/>
    <property type="project" value="TreeGrafter"/>
</dbReference>
<dbReference type="Proteomes" id="UP000079169">
    <property type="component" value="Unplaced"/>
</dbReference>
<feature type="compositionally biased region" description="Polar residues" evidence="1">
    <location>
        <begin position="35"/>
        <end position="55"/>
    </location>
</feature>
<name>A0A3Q0J5D4_DIACI</name>
<dbReference type="InterPro" id="IPR040051">
    <property type="entry name" value="SECISBP2"/>
</dbReference>
<proteinExistence type="predicted"/>
<keyword evidence="2" id="KW-1185">Reference proteome</keyword>